<sequence>MTLDFDLTEEQLMVRDTVRRLAQNEFAPRAAEIDREHRFPRENLKKLAELGLMGIPIPEEYGGAGCDFLTYIMAIEEISRACASTGVILAVHTSLGCFSLLYHGTEEQKQKYLTKLATGEWLGAFALTESNAGSDPSNLSTSARLEGDYYIVNGSKIFITSGGEADLYVTFVRTSPGRGHKGITCLLVEKDTPGFYVGKVEEKMGLNGSRTAELIFENARVPRENVLGREGEGFKVAMALLDGGRIGIGAQGLGIAQAAFDVALEYARQRVQFGRPIAEFQAIQFMLADMATRIDAARLLVYRAARLKDKGLPLSREASMAKMYATDTAMFVTTNAVQILGGYGYCKDYPVERYMRDAKITQIYEGTNQIQRLVIAKNLLRG</sequence>
<dbReference type="Gene3D" id="1.10.540.10">
    <property type="entry name" value="Acyl-CoA dehydrogenase/oxidase, N-terminal domain"/>
    <property type="match status" value="1"/>
</dbReference>
<keyword evidence="11" id="KW-1185">Reference proteome</keyword>
<evidence type="ECO:0000256" key="1">
    <source>
        <dbReference type="ARBA" id="ARBA00001974"/>
    </source>
</evidence>
<dbReference type="Proteomes" id="UP000184196">
    <property type="component" value="Unassembled WGS sequence"/>
</dbReference>
<proteinExistence type="inferred from homology"/>
<dbReference type="SUPFAM" id="SSF56645">
    <property type="entry name" value="Acyl-CoA dehydrogenase NM domain-like"/>
    <property type="match status" value="1"/>
</dbReference>
<evidence type="ECO:0000259" key="8">
    <source>
        <dbReference type="Pfam" id="PF02770"/>
    </source>
</evidence>
<feature type="domain" description="Acyl-CoA oxidase/dehydrogenase middle" evidence="8">
    <location>
        <begin position="124"/>
        <end position="218"/>
    </location>
</feature>
<dbReference type="InterPro" id="IPR006089">
    <property type="entry name" value="Acyl-CoA_DH_CS"/>
</dbReference>
<feature type="domain" description="Acyl-CoA dehydrogenase/oxidase N-terminal" evidence="9">
    <location>
        <begin position="8"/>
        <end position="120"/>
    </location>
</feature>
<evidence type="ECO:0000256" key="5">
    <source>
        <dbReference type="ARBA" id="ARBA00023002"/>
    </source>
</evidence>
<evidence type="ECO:0000313" key="10">
    <source>
        <dbReference type="EMBL" id="SHF57740.1"/>
    </source>
</evidence>
<dbReference type="AlphaFoldDB" id="A0A1M5CSR1"/>
<evidence type="ECO:0000256" key="2">
    <source>
        <dbReference type="ARBA" id="ARBA00009347"/>
    </source>
</evidence>
<keyword evidence="4 6" id="KW-0274">FAD</keyword>
<feature type="domain" description="Acyl-CoA dehydrogenase/oxidase C-terminal" evidence="7">
    <location>
        <begin position="231"/>
        <end position="380"/>
    </location>
</feature>
<keyword evidence="5 6" id="KW-0560">Oxidoreductase</keyword>
<evidence type="ECO:0000256" key="3">
    <source>
        <dbReference type="ARBA" id="ARBA00022630"/>
    </source>
</evidence>
<dbReference type="Gene3D" id="2.40.110.10">
    <property type="entry name" value="Butyryl-CoA Dehydrogenase, subunit A, domain 2"/>
    <property type="match status" value="1"/>
</dbReference>
<dbReference type="Pfam" id="PF02771">
    <property type="entry name" value="Acyl-CoA_dh_N"/>
    <property type="match status" value="1"/>
</dbReference>
<dbReference type="Pfam" id="PF02770">
    <property type="entry name" value="Acyl-CoA_dh_M"/>
    <property type="match status" value="1"/>
</dbReference>
<dbReference type="PIRSF" id="PIRSF016578">
    <property type="entry name" value="HsaA"/>
    <property type="match status" value="1"/>
</dbReference>
<comment type="similarity">
    <text evidence="2 6">Belongs to the acyl-CoA dehydrogenase family.</text>
</comment>
<gene>
    <name evidence="10" type="ORF">SAMN02745218_02627</name>
</gene>
<dbReference type="Pfam" id="PF00441">
    <property type="entry name" value="Acyl-CoA_dh_1"/>
    <property type="match status" value="1"/>
</dbReference>
<dbReference type="PANTHER" id="PTHR43884">
    <property type="entry name" value="ACYL-COA DEHYDROGENASE"/>
    <property type="match status" value="1"/>
</dbReference>
<dbReference type="RefSeq" id="WP_278247948.1">
    <property type="nucleotide sequence ID" value="NZ_FQUW01000040.1"/>
</dbReference>
<evidence type="ECO:0000256" key="6">
    <source>
        <dbReference type="RuleBase" id="RU362125"/>
    </source>
</evidence>
<comment type="cofactor">
    <cofactor evidence="1 6">
        <name>FAD</name>
        <dbReference type="ChEBI" id="CHEBI:57692"/>
    </cofactor>
</comment>
<dbReference type="PANTHER" id="PTHR43884:SF12">
    <property type="entry name" value="ISOVALERYL-COA DEHYDROGENASE, MITOCHONDRIAL-RELATED"/>
    <property type="match status" value="1"/>
</dbReference>
<accession>A0A1M5CSR1</accession>
<dbReference type="InterPro" id="IPR046373">
    <property type="entry name" value="Acyl-CoA_Oxase/DH_mid-dom_sf"/>
</dbReference>
<dbReference type="FunFam" id="2.40.110.10:FF:000001">
    <property type="entry name" value="Acyl-CoA dehydrogenase, mitochondrial"/>
    <property type="match status" value="1"/>
</dbReference>
<organism evidence="10 11">
    <name type="scientific">Desulfofundulus australicus DSM 11792</name>
    <dbReference type="NCBI Taxonomy" id="1121425"/>
    <lineage>
        <taxon>Bacteria</taxon>
        <taxon>Bacillati</taxon>
        <taxon>Bacillota</taxon>
        <taxon>Clostridia</taxon>
        <taxon>Eubacteriales</taxon>
        <taxon>Peptococcaceae</taxon>
        <taxon>Desulfofundulus</taxon>
    </lineage>
</organism>
<dbReference type="SUPFAM" id="SSF47203">
    <property type="entry name" value="Acyl-CoA dehydrogenase C-terminal domain-like"/>
    <property type="match status" value="1"/>
</dbReference>
<dbReference type="EMBL" id="FQUW01000040">
    <property type="protein sequence ID" value="SHF57740.1"/>
    <property type="molecule type" value="Genomic_DNA"/>
</dbReference>
<dbReference type="GO" id="GO:0003995">
    <property type="term" value="F:acyl-CoA dehydrogenase activity"/>
    <property type="evidence" value="ECO:0007669"/>
    <property type="project" value="InterPro"/>
</dbReference>
<keyword evidence="3 6" id="KW-0285">Flavoprotein</keyword>
<name>A0A1M5CSR1_9FIRM</name>
<dbReference type="InterPro" id="IPR009075">
    <property type="entry name" value="AcylCo_DH/oxidase_C"/>
</dbReference>
<reference evidence="11" key="1">
    <citation type="submission" date="2016-11" db="EMBL/GenBank/DDBJ databases">
        <authorList>
            <person name="Varghese N."/>
            <person name="Submissions S."/>
        </authorList>
    </citation>
    <scope>NUCLEOTIDE SEQUENCE [LARGE SCALE GENOMIC DNA]</scope>
    <source>
        <strain evidence="11">DSM 11792</strain>
    </source>
</reference>
<dbReference type="FunFam" id="1.10.540.10:FF:000002">
    <property type="entry name" value="Acyl-CoA dehydrogenase FadE19"/>
    <property type="match status" value="1"/>
</dbReference>
<dbReference type="GO" id="GO:0050660">
    <property type="term" value="F:flavin adenine dinucleotide binding"/>
    <property type="evidence" value="ECO:0007669"/>
    <property type="project" value="InterPro"/>
</dbReference>
<dbReference type="InterPro" id="IPR013786">
    <property type="entry name" value="AcylCoA_DH/ox_N"/>
</dbReference>
<evidence type="ECO:0000259" key="9">
    <source>
        <dbReference type="Pfam" id="PF02771"/>
    </source>
</evidence>
<dbReference type="CDD" id="cd01158">
    <property type="entry name" value="SCAD_SBCAD"/>
    <property type="match status" value="1"/>
</dbReference>
<protein>
    <submittedName>
        <fullName evidence="10">Butyryl-CoA dehydrogenase</fullName>
    </submittedName>
</protein>
<dbReference type="InterPro" id="IPR006091">
    <property type="entry name" value="Acyl-CoA_Oxase/DH_mid-dom"/>
</dbReference>
<dbReference type="InterPro" id="IPR037069">
    <property type="entry name" value="AcylCoA_DH/ox_N_sf"/>
</dbReference>
<dbReference type="FunFam" id="1.20.140.10:FF:000004">
    <property type="entry name" value="Acyl-CoA dehydrogenase FadE25"/>
    <property type="match status" value="1"/>
</dbReference>
<dbReference type="Gene3D" id="1.20.140.10">
    <property type="entry name" value="Butyryl-CoA Dehydrogenase, subunit A, domain 3"/>
    <property type="match status" value="1"/>
</dbReference>
<evidence type="ECO:0000313" key="11">
    <source>
        <dbReference type="Proteomes" id="UP000184196"/>
    </source>
</evidence>
<evidence type="ECO:0000259" key="7">
    <source>
        <dbReference type="Pfam" id="PF00441"/>
    </source>
</evidence>
<dbReference type="PROSITE" id="PS00073">
    <property type="entry name" value="ACYL_COA_DH_2"/>
    <property type="match status" value="1"/>
</dbReference>
<dbReference type="InterPro" id="IPR009100">
    <property type="entry name" value="AcylCoA_DH/oxidase_NM_dom_sf"/>
</dbReference>
<dbReference type="InterPro" id="IPR036250">
    <property type="entry name" value="AcylCo_DH-like_C"/>
</dbReference>
<evidence type="ECO:0000256" key="4">
    <source>
        <dbReference type="ARBA" id="ARBA00022827"/>
    </source>
</evidence>